<evidence type="ECO:0000256" key="3">
    <source>
        <dbReference type="ARBA" id="ARBA00005709"/>
    </source>
</evidence>
<keyword evidence="7" id="KW-0969">Cilium</keyword>
<dbReference type="SUPFAM" id="SSF64518">
    <property type="entry name" value="Phase 1 flagellin"/>
    <property type="match status" value="2"/>
</dbReference>
<proteinExistence type="inferred from homology"/>
<reference evidence="7 8" key="1">
    <citation type="submission" date="2015-12" db="EMBL/GenBank/DDBJ databases">
        <title>Phylogenomics in the description of a new species in the Pseudomonas syringae group.</title>
        <authorList>
            <person name="Busquets A."/>
            <person name="Gomila M."/>
            <person name="Beiki F."/>
            <person name="Rahimian H."/>
            <person name="Mulet M."/>
            <person name="Sanchez D."/>
            <person name="Garcia-Valdes E."/>
            <person name="Lalucat J."/>
        </authorList>
    </citation>
    <scope>NUCLEOTIDE SEQUENCE [LARGE SCALE GENOMIC DNA]</scope>
    <source>
        <strain evidence="7 8">S25</strain>
    </source>
</reference>
<evidence type="ECO:0000256" key="2">
    <source>
        <dbReference type="ARBA" id="ARBA00004613"/>
    </source>
</evidence>
<evidence type="ECO:0000313" key="7">
    <source>
        <dbReference type="EMBL" id="MCI8210551.1"/>
    </source>
</evidence>
<keyword evidence="7" id="KW-0282">Flagellum</keyword>
<keyword evidence="5" id="KW-0975">Bacterial flagellum</keyword>
<dbReference type="Proteomes" id="UP001320513">
    <property type="component" value="Unassembled WGS sequence"/>
</dbReference>
<evidence type="ECO:0000256" key="4">
    <source>
        <dbReference type="ARBA" id="ARBA00022525"/>
    </source>
</evidence>
<accession>A0ABS9ZIZ1</accession>
<comment type="caution">
    <text evidence="7">The sequence shown here is derived from an EMBL/GenBank/DDBJ whole genome shotgun (WGS) entry which is preliminary data.</text>
</comment>
<evidence type="ECO:0000313" key="8">
    <source>
        <dbReference type="Proteomes" id="UP001320513"/>
    </source>
</evidence>
<keyword evidence="7" id="KW-0966">Cell projection</keyword>
<evidence type="ECO:0000256" key="5">
    <source>
        <dbReference type="ARBA" id="ARBA00023143"/>
    </source>
</evidence>
<dbReference type="NCBIfam" id="TIGR02550">
    <property type="entry name" value="flagell_flgL"/>
    <property type="match status" value="1"/>
</dbReference>
<dbReference type="PANTHER" id="PTHR42792:SF1">
    <property type="entry name" value="FLAGELLAR HOOK-ASSOCIATED PROTEIN 3"/>
    <property type="match status" value="1"/>
</dbReference>
<dbReference type="PANTHER" id="PTHR42792">
    <property type="entry name" value="FLAGELLIN"/>
    <property type="match status" value="1"/>
</dbReference>
<protein>
    <submittedName>
        <fullName evidence="7">Flagellar biosynthesis protein FlgL</fullName>
    </submittedName>
</protein>
<dbReference type="InterPro" id="IPR013384">
    <property type="entry name" value="Flagell_FlgL"/>
</dbReference>
<keyword evidence="8" id="KW-1185">Reference proteome</keyword>
<dbReference type="EMBL" id="LOHG01000007">
    <property type="protein sequence ID" value="MCI8210551.1"/>
    <property type="molecule type" value="Genomic_DNA"/>
</dbReference>
<comment type="subcellular location">
    <subcellularLocation>
        <location evidence="1">Bacterial flagellum</location>
    </subcellularLocation>
    <subcellularLocation>
        <location evidence="2">Secreted</location>
    </subcellularLocation>
</comment>
<evidence type="ECO:0000256" key="1">
    <source>
        <dbReference type="ARBA" id="ARBA00004365"/>
    </source>
</evidence>
<dbReference type="Gene3D" id="1.20.1330.10">
    <property type="entry name" value="f41 fragment of flagellin, N-terminal domain"/>
    <property type="match status" value="2"/>
</dbReference>
<gene>
    <name evidence="7" type="primary">flgL</name>
    <name evidence="7" type="ORF">AUC61_13500</name>
</gene>
<dbReference type="InterPro" id="IPR001029">
    <property type="entry name" value="Flagellin_N"/>
</dbReference>
<keyword evidence="4" id="KW-0964">Secreted</keyword>
<name>A0ABS9ZIZ1_9PSED</name>
<dbReference type="RefSeq" id="WP_243246774.1">
    <property type="nucleotide sequence ID" value="NZ_LOHG01000007.1"/>
</dbReference>
<organism evidence="7 8">
    <name type="scientific">Pseudomonas maioricensis</name>
    <dbReference type="NCBI Taxonomy" id="1766623"/>
    <lineage>
        <taxon>Bacteria</taxon>
        <taxon>Pseudomonadati</taxon>
        <taxon>Pseudomonadota</taxon>
        <taxon>Gammaproteobacteria</taxon>
        <taxon>Pseudomonadales</taxon>
        <taxon>Pseudomonadaceae</taxon>
        <taxon>Pseudomonas</taxon>
    </lineage>
</organism>
<evidence type="ECO:0000259" key="6">
    <source>
        <dbReference type="Pfam" id="PF00669"/>
    </source>
</evidence>
<sequence length="593" mass="61433">MRISTTQFYEVSTQNYQRSYANVVKTGEEVSSGIKLNTASDDPVGAARVLQLAQQNSMLTQYKSNISVINNNIANSETALDSIISSMQAARELIVKAGNGSYTDADRISTAGELKQLQSQILGLMNTQDSNGQYIFSGSKSSTPPYTLNSDGTYSYVGDQTTMDLAVGDGLKLPSNVTGFEAFEKSFGAVRTSSTLTSGPNDGKVALSGGLLKSTNAYNAAFQGGEPYSISFTSGTQFKITDKAGNDVTSEASTAGVFDYKKSDTQSFTFRGIELGFNINLSESDKASPAAATAALTVPVRAYSVASTLDSITTSRSPGNPSATTISNAEIGSSAADKAAYNTTFPSSGATLRYSGTNGYELYASPYAVGNTPVATGVVTSTSVSAGGANFTVPGTPADGDTFNDAANPAVTLRYSSTDGYELYNAPYNTGDTPVGTGTITGTVVKAAGVEFTMAGNNAVDGDVYTVQAGNHQTQNVLNTLSAAIKAMTTPSNGDITVAQGINAALTAALGNITNNIETASTARSIGGANLVAADAQGTTNELLLGNNELESGKIVNTDLVEATTRLTLQQTMLQASQTVFTQLSKLNLFSQL</sequence>
<dbReference type="InterPro" id="IPR001492">
    <property type="entry name" value="Flagellin"/>
</dbReference>
<comment type="similarity">
    <text evidence="3">Belongs to the bacterial flagellin family.</text>
</comment>
<dbReference type="Pfam" id="PF00669">
    <property type="entry name" value="Flagellin_N"/>
    <property type="match status" value="1"/>
</dbReference>
<feature type="domain" description="Flagellin N-terminal" evidence="6">
    <location>
        <begin position="3"/>
        <end position="140"/>
    </location>
</feature>
<dbReference type="NCBIfam" id="NF009361">
    <property type="entry name" value="PRK12717.1"/>
    <property type="match status" value="1"/>
</dbReference>